<accession>A0ABZ0XPQ5</accession>
<organism evidence="1 2">
    <name type="scientific">Chitinophaga sancti</name>
    <dbReference type="NCBI Taxonomy" id="1004"/>
    <lineage>
        <taxon>Bacteria</taxon>
        <taxon>Pseudomonadati</taxon>
        <taxon>Bacteroidota</taxon>
        <taxon>Chitinophagia</taxon>
        <taxon>Chitinophagales</taxon>
        <taxon>Chitinophagaceae</taxon>
        <taxon>Chitinophaga</taxon>
    </lineage>
</organism>
<keyword evidence="2" id="KW-1185">Reference proteome</keyword>
<proteinExistence type="predicted"/>
<evidence type="ECO:0000313" key="2">
    <source>
        <dbReference type="Proteomes" id="UP001326715"/>
    </source>
</evidence>
<dbReference type="EMBL" id="CP140154">
    <property type="protein sequence ID" value="WQG92678.1"/>
    <property type="molecule type" value="Genomic_DNA"/>
</dbReference>
<reference evidence="1 2" key="1">
    <citation type="submission" date="2023-11" db="EMBL/GenBank/DDBJ databases">
        <title>MicrobeMod: A computational toolkit for identifying prokaryotic methylation and restriction-modification with nanopore sequencing.</title>
        <authorList>
            <person name="Crits-Christoph A."/>
            <person name="Kang S.C."/>
            <person name="Lee H."/>
            <person name="Ostrov N."/>
        </authorList>
    </citation>
    <scope>NUCLEOTIDE SEQUENCE [LARGE SCALE GENOMIC DNA]</scope>
    <source>
        <strain evidence="1 2">ATCC 23090</strain>
    </source>
</reference>
<protein>
    <recommendedName>
        <fullName evidence="3">SusD family protein</fullName>
    </recommendedName>
</protein>
<name>A0ABZ0XPQ5_9BACT</name>
<dbReference type="Proteomes" id="UP001326715">
    <property type="component" value="Chromosome"/>
</dbReference>
<gene>
    <name evidence="1" type="ORF">SR876_14260</name>
</gene>
<sequence length="181" mass="21150">MEVAKAILKTGIQVLLFLGQYERYNTTTNTFYSTYYGLGSGYVYPFIDYGEKYTNNELNVDYSNIKLQNFRPAIWVKEYFDRIFKFAGYTYEIKGSADFINRFNSLLIPNSQEKLTVSTKENRALYNKSTSQTGSYNKGYDQNNMMIYFPVRWDTQDNTYLTDYAPVQYGDGSPCKPQQRT</sequence>
<dbReference type="RefSeq" id="WP_322518618.1">
    <property type="nucleotide sequence ID" value="NZ_CP140154.1"/>
</dbReference>
<evidence type="ECO:0008006" key="3">
    <source>
        <dbReference type="Google" id="ProtNLM"/>
    </source>
</evidence>
<evidence type="ECO:0000313" key="1">
    <source>
        <dbReference type="EMBL" id="WQG92678.1"/>
    </source>
</evidence>